<dbReference type="Proteomes" id="UP000077266">
    <property type="component" value="Unassembled WGS sequence"/>
</dbReference>
<proteinExistence type="predicted"/>
<dbReference type="InParanoid" id="A0A165KW07"/>
<dbReference type="EMBL" id="KV425936">
    <property type="protein sequence ID" value="KZV96974.1"/>
    <property type="molecule type" value="Genomic_DNA"/>
</dbReference>
<evidence type="ECO:0000313" key="2">
    <source>
        <dbReference type="EMBL" id="KZV96974.1"/>
    </source>
</evidence>
<organism evidence="2 3">
    <name type="scientific">Exidia glandulosa HHB12029</name>
    <dbReference type="NCBI Taxonomy" id="1314781"/>
    <lineage>
        <taxon>Eukaryota</taxon>
        <taxon>Fungi</taxon>
        <taxon>Dikarya</taxon>
        <taxon>Basidiomycota</taxon>
        <taxon>Agaricomycotina</taxon>
        <taxon>Agaricomycetes</taxon>
        <taxon>Auriculariales</taxon>
        <taxon>Exidiaceae</taxon>
        <taxon>Exidia</taxon>
    </lineage>
</organism>
<accession>A0A165KW07</accession>
<gene>
    <name evidence="2" type="ORF">EXIGLDRAFT_833244</name>
</gene>
<feature type="compositionally biased region" description="Basic residues" evidence="1">
    <location>
        <begin position="189"/>
        <end position="201"/>
    </location>
</feature>
<name>A0A165KW07_EXIGL</name>
<feature type="region of interest" description="Disordered" evidence="1">
    <location>
        <begin position="1"/>
        <end position="111"/>
    </location>
</feature>
<sequence>MGALTALSPGNDSRTSSPVPSIFLERSSSPDATSLDAWHDSESPIPTQTAARPMLATPRARLVTVAGNTTSPTRRSRSKRSPSKPAVDGSPPVPKGVRFKPLDERTSEQPAQALPAMTTAQLLDHLKPSSRIKKPTNDTDFYVPHKSHYPFPIAVHHQLLGSFSFQILGMPKNIQPTTHTHTQTQKENAHKRHTSPARNRSHALQPLVLPNQPAVKKPGASGKKHFKRIQCDDDDVFGPLIIKKAKKDKPTTFSSFTCATAVCMTCGKKYVEIGRHFSAQALHGNDCASNLKYRELDLDSGEPIGEVELWVLDSGLR</sequence>
<protein>
    <submittedName>
        <fullName evidence="2">Uncharacterized protein</fullName>
    </submittedName>
</protein>
<dbReference type="AlphaFoldDB" id="A0A165KW07"/>
<evidence type="ECO:0000256" key="1">
    <source>
        <dbReference type="SAM" id="MobiDB-lite"/>
    </source>
</evidence>
<keyword evidence="3" id="KW-1185">Reference proteome</keyword>
<feature type="region of interest" description="Disordered" evidence="1">
    <location>
        <begin position="176"/>
        <end position="202"/>
    </location>
</feature>
<reference evidence="2 3" key="1">
    <citation type="journal article" date="2016" name="Mol. Biol. Evol.">
        <title>Comparative Genomics of Early-Diverging Mushroom-Forming Fungi Provides Insights into the Origins of Lignocellulose Decay Capabilities.</title>
        <authorList>
            <person name="Nagy L.G."/>
            <person name="Riley R."/>
            <person name="Tritt A."/>
            <person name="Adam C."/>
            <person name="Daum C."/>
            <person name="Floudas D."/>
            <person name="Sun H."/>
            <person name="Yadav J.S."/>
            <person name="Pangilinan J."/>
            <person name="Larsson K.H."/>
            <person name="Matsuura K."/>
            <person name="Barry K."/>
            <person name="Labutti K."/>
            <person name="Kuo R."/>
            <person name="Ohm R.A."/>
            <person name="Bhattacharya S.S."/>
            <person name="Shirouzu T."/>
            <person name="Yoshinaga Y."/>
            <person name="Martin F.M."/>
            <person name="Grigoriev I.V."/>
            <person name="Hibbett D.S."/>
        </authorList>
    </citation>
    <scope>NUCLEOTIDE SEQUENCE [LARGE SCALE GENOMIC DNA]</scope>
    <source>
        <strain evidence="2 3">HHB12029</strain>
    </source>
</reference>
<evidence type="ECO:0000313" key="3">
    <source>
        <dbReference type="Proteomes" id="UP000077266"/>
    </source>
</evidence>
<feature type="compositionally biased region" description="Polar residues" evidence="1">
    <location>
        <begin position="8"/>
        <end position="19"/>
    </location>
</feature>